<feature type="domain" description="Spt4/RpoE2 zinc finger" evidence="3">
    <location>
        <begin position="8"/>
        <end position="66"/>
    </location>
</feature>
<dbReference type="GO" id="GO:0006355">
    <property type="term" value="P:regulation of DNA-templated transcription"/>
    <property type="evidence" value="ECO:0007669"/>
    <property type="project" value="UniProtKB-UniRule"/>
</dbReference>
<comment type="similarity">
    <text evidence="2">Belongs to the archaeal Spt4 family.</text>
</comment>
<dbReference type="Gene3D" id="2.20.28.90">
    <property type="match status" value="1"/>
</dbReference>
<evidence type="ECO:0000259" key="3">
    <source>
        <dbReference type="SMART" id="SM01389"/>
    </source>
</evidence>
<sequence>MKQGSVKERVCRNCKRIVSGDACDLCGSTNLAPTYQGLLIVLKPELSEIAALLNIKKEGYYAVKVK</sequence>
<dbReference type="PANTHER" id="PTHR40704">
    <property type="entry name" value="TRANSCRIPTION ELONGATION FACTOR SPT4"/>
    <property type="match status" value="1"/>
</dbReference>
<dbReference type="HAMAP" id="MF_00949">
    <property type="entry name" value="Spt4_arch"/>
    <property type="match status" value="1"/>
</dbReference>
<evidence type="ECO:0000256" key="1">
    <source>
        <dbReference type="ARBA" id="ARBA00023163"/>
    </source>
</evidence>
<accession>A0A2R7Y366</accession>
<name>A0A2R7Y366_9ARCH</name>
<evidence type="ECO:0000313" key="5">
    <source>
        <dbReference type="Proteomes" id="UP000244066"/>
    </source>
</evidence>
<dbReference type="Proteomes" id="UP000244066">
    <property type="component" value="Unassembled WGS sequence"/>
</dbReference>
<feature type="binding site" evidence="2">
    <location>
        <position position="14"/>
    </location>
    <ligand>
        <name>Zn(2+)</name>
        <dbReference type="ChEBI" id="CHEBI:29105"/>
    </ligand>
</feature>
<evidence type="ECO:0000256" key="2">
    <source>
        <dbReference type="HAMAP-Rule" id="MF_00949"/>
    </source>
</evidence>
<dbReference type="AlphaFoldDB" id="A0A2R7Y366"/>
<dbReference type="InterPro" id="IPR022800">
    <property type="entry name" value="Spt4/RpoE2_Znf"/>
</dbReference>
<dbReference type="InterPro" id="IPR007178">
    <property type="entry name" value="Spt4_arch"/>
</dbReference>
<feature type="binding site" evidence="2">
    <location>
        <position position="26"/>
    </location>
    <ligand>
        <name>Zn(2+)</name>
        <dbReference type="ChEBI" id="CHEBI:29105"/>
    </ligand>
</feature>
<organism evidence="4 5">
    <name type="scientific">Candidatus Terraquivivens tikiterensis</name>
    <dbReference type="NCBI Taxonomy" id="1980982"/>
    <lineage>
        <taxon>Archaea</taxon>
        <taxon>Nitrososphaerota</taxon>
        <taxon>Candidatus Wolframiiraptoraceae</taxon>
        <taxon>Candidatus Terraquivivens</taxon>
    </lineage>
</organism>
<dbReference type="SUPFAM" id="SSF63393">
    <property type="entry name" value="RNA polymerase subunits"/>
    <property type="match status" value="1"/>
</dbReference>
<dbReference type="SMART" id="SM01389">
    <property type="entry name" value="Spt4"/>
    <property type="match status" value="1"/>
</dbReference>
<dbReference type="Pfam" id="PF06093">
    <property type="entry name" value="Spt4"/>
    <property type="match status" value="1"/>
</dbReference>
<dbReference type="InterPro" id="IPR038589">
    <property type="entry name" value="Spt4_dom_sf"/>
</dbReference>
<dbReference type="InterPro" id="IPR029040">
    <property type="entry name" value="RPABC4/Spt4"/>
</dbReference>
<dbReference type="GO" id="GO:0008270">
    <property type="term" value="F:zinc ion binding"/>
    <property type="evidence" value="ECO:0007669"/>
    <property type="project" value="UniProtKB-UniRule"/>
</dbReference>
<proteinExistence type="inferred from homology"/>
<comment type="caution">
    <text evidence="4">The sequence shown here is derived from an EMBL/GenBank/DDBJ whole genome shotgun (WGS) entry which is preliminary data.</text>
</comment>
<keyword evidence="1 2" id="KW-0804">Transcription</keyword>
<feature type="binding site" evidence="2">
    <location>
        <position position="23"/>
    </location>
    <ligand>
        <name>Zn(2+)</name>
        <dbReference type="ChEBI" id="CHEBI:29105"/>
    </ligand>
</feature>
<comment type="subunit">
    <text evidence="2">Heterodimer composed of Spt4 and Spt5.</text>
</comment>
<keyword evidence="2" id="KW-0862">Zinc</keyword>
<evidence type="ECO:0000313" key="4">
    <source>
        <dbReference type="EMBL" id="PUA31964.1"/>
    </source>
</evidence>
<protein>
    <recommendedName>
        <fullName evidence="2">Transcription elongation factor Spt4</fullName>
    </recommendedName>
</protein>
<keyword evidence="2" id="KW-0479">Metal-binding</keyword>
<keyword evidence="2" id="KW-0805">Transcription regulation</keyword>
<dbReference type="NCBIfam" id="NF041664">
    <property type="entry name" value="RNAP_arch_Epp"/>
    <property type="match status" value="1"/>
</dbReference>
<dbReference type="EMBL" id="NDWU01000011">
    <property type="protein sequence ID" value="PUA31964.1"/>
    <property type="molecule type" value="Genomic_DNA"/>
</dbReference>
<gene>
    <name evidence="2" type="primary">spt4</name>
    <name evidence="4" type="ORF">B9J98_04770</name>
</gene>
<dbReference type="PANTHER" id="PTHR40704:SF1">
    <property type="entry name" value="TRANSCRIPTION ELONGATION FACTOR SPT4"/>
    <property type="match status" value="1"/>
</dbReference>
<comment type="function">
    <text evidence="2">Stimulates transcription elongation.</text>
</comment>
<reference evidence="4 5" key="1">
    <citation type="submission" date="2017-04" db="EMBL/GenBank/DDBJ databases">
        <title>Draft Aigarchaeota genome from a New Zealand hot spring.</title>
        <authorList>
            <person name="Reysenbach A.-L."/>
            <person name="Donaho J.A."/>
            <person name="Gerhart J."/>
            <person name="Kelley J.F."/>
            <person name="Kouba K."/>
            <person name="Podar M."/>
            <person name="Stott M."/>
        </authorList>
    </citation>
    <scope>NUCLEOTIDE SEQUENCE [LARGE SCALE GENOMIC DNA]</scope>
    <source>
        <strain evidence="4">NZ13_MG1</strain>
    </source>
</reference>
<feature type="binding site" evidence="2">
    <location>
        <position position="11"/>
    </location>
    <ligand>
        <name>Zn(2+)</name>
        <dbReference type="ChEBI" id="CHEBI:29105"/>
    </ligand>
</feature>